<evidence type="ECO:0000313" key="2">
    <source>
        <dbReference type="EMBL" id="KAK6525366.1"/>
    </source>
</evidence>
<dbReference type="Proteomes" id="UP001365542">
    <property type="component" value="Unassembled WGS sequence"/>
</dbReference>
<sequence length="409" mass="45950">MPSRAAKRTASEALDIDEPSPAPAAKKFPRNKRYAKISVSGNLDTIYLEEFKNKPQEAYNYICLCSLPFPDREPYDPKKDKTIVWRSGETPPPEAFADFYDAEDDEDDACDGGDTCICTKPATAHPNHKWIMTAAARLKYFQTRINCDIRNPELFDMYTFNDHAGYGVIEVIENLLLDYEAAKEDWQEQWVICETLAYFLLGSGASSMFGVDDSEKVASLCLLLGRLFIHTLSHLQRLDLLSSTSEITNLGTIMALWNSISSMIQDEVCLPLGLGMEEEQLGLKREKKVFTPSLFNENISRYAEEYGIELNGLKNMEPWNGEDGDLPSESANKGAKSDPWKFWKGLREYKKDYAVGATMLSTVKKIGGDALDLTSWSPMEREEKSYDGKDPLKGDALENIKSGGFIQLA</sequence>
<name>A0AAV9WTG3_9PEZI</name>
<feature type="compositionally biased region" description="Basic and acidic residues" evidence="1">
    <location>
        <begin position="379"/>
        <end position="398"/>
    </location>
</feature>
<keyword evidence="3" id="KW-1185">Reference proteome</keyword>
<dbReference type="AlphaFoldDB" id="A0AAV9WTG3"/>
<proteinExistence type="predicted"/>
<feature type="region of interest" description="Disordered" evidence="1">
    <location>
        <begin position="378"/>
        <end position="409"/>
    </location>
</feature>
<evidence type="ECO:0000256" key="1">
    <source>
        <dbReference type="SAM" id="MobiDB-lite"/>
    </source>
</evidence>
<organism evidence="2 3">
    <name type="scientific">Orbilia ellipsospora</name>
    <dbReference type="NCBI Taxonomy" id="2528407"/>
    <lineage>
        <taxon>Eukaryota</taxon>
        <taxon>Fungi</taxon>
        <taxon>Dikarya</taxon>
        <taxon>Ascomycota</taxon>
        <taxon>Pezizomycotina</taxon>
        <taxon>Orbiliomycetes</taxon>
        <taxon>Orbiliales</taxon>
        <taxon>Orbiliaceae</taxon>
        <taxon>Orbilia</taxon>
    </lineage>
</organism>
<accession>A0AAV9WTG3</accession>
<gene>
    <name evidence="2" type="ORF">TWF694_005505</name>
</gene>
<reference evidence="2 3" key="1">
    <citation type="submission" date="2019-10" db="EMBL/GenBank/DDBJ databases">
        <authorList>
            <person name="Palmer J.M."/>
        </authorList>
    </citation>
    <scope>NUCLEOTIDE SEQUENCE [LARGE SCALE GENOMIC DNA]</scope>
    <source>
        <strain evidence="2 3">TWF694</strain>
    </source>
</reference>
<comment type="caution">
    <text evidence="2">The sequence shown here is derived from an EMBL/GenBank/DDBJ whole genome shotgun (WGS) entry which is preliminary data.</text>
</comment>
<feature type="region of interest" description="Disordered" evidence="1">
    <location>
        <begin position="1"/>
        <end position="28"/>
    </location>
</feature>
<dbReference type="EMBL" id="JAVHJO010000017">
    <property type="protein sequence ID" value="KAK6525366.1"/>
    <property type="molecule type" value="Genomic_DNA"/>
</dbReference>
<evidence type="ECO:0000313" key="3">
    <source>
        <dbReference type="Proteomes" id="UP001365542"/>
    </source>
</evidence>
<protein>
    <submittedName>
        <fullName evidence="2">Uncharacterized protein</fullName>
    </submittedName>
</protein>